<evidence type="ECO:0000256" key="11">
    <source>
        <dbReference type="SAM" id="MobiDB-lite"/>
    </source>
</evidence>
<keyword evidence="6 9" id="KW-0238">DNA-binding</keyword>
<dbReference type="PANTHER" id="PTHR45526:SF1">
    <property type="entry name" value="TRANSCRIPTIONAL REGULATORY PROTEIN DCUR-RELATED"/>
    <property type="match status" value="1"/>
</dbReference>
<dbReference type="InterPro" id="IPR001789">
    <property type="entry name" value="Sig_transdc_resp-reg_receiver"/>
</dbReference>
<dbReference type="GO" id="GO:0000156">
    <property type="term" value="F:phosphorelay response regulator activity"/>
    <property type="evidence" value="ECO:0007669"/>
    <property type="project" value="TreeGrafter"/>
</dbReference>
<evidence type="ECO:0000256" key="3">
    <source>
        <dbReference type="ARBA" id="ARBA00022553"/>
    </source>
</evidence>
<dbReference type="SUPFAM" id="SSF52172">
    <property type="entry name" value="CheY-like"/>
    <property type="match status" value="1"/>
</dbReference>
<dbReference type="InterPro" id="IPR036388">
    <property type="entry name" value="WH-like_DNA-bd_sf"/>
</dbReference>
<keyword evidence="8 9" id="KW-0804">Transcription</keyword>
<dbReference type="GO" id="GO:0003700">
    <property type="term" value="F:DNA-binding transcription factor activity"/>
    <property type="evidence" value="ECO:0007669"/>
    <property type="project" value="InterPro"/>
</dbReference>
<proteinExistence type="predicted"/>
<dbReference type="SUPFAM" id="SSF46785">
    <property type="entry name" value="Winged helix' DNA-binding domain"/>
    <property type="match status" value="1"/>
</dbReference>
<dbReference type="OrthoDB" id="7187989at2"/>
<evidence type="ECO:0000256" key="10">
    <source>
        <dbReference type="PROSITE-ProRule" id="PRU00169"/>
    </source>
</evidence>
<evidence type="ECO:0000313" key="14">
    <source>
        <dbReference type="Proteomes" id="UP000218965"/>
    </source>
</evidence>
<dbReference type="Gene3D" id="1.10.10.10">
    <property type="entry name" value="Winged helix-like DNA-binding domain superfamily/Winged helix DNA-binding domain"/>
    <property type="match status" value="1"/>
</dbReference>
<dbReference type="InterPro" id="IPR048714">
    <property type="entry name" value="DpiA-like_HTH"/>
</dbReference>
<sequence length="252" mass="26753">MSASGPIKTLIVDDDADVRRLHAGYIADIDGFHLVGAVGHGEAAAEFAARGDVDLVLLDMNLPDFSGIEVLHRLRSGAGAEVDVLVISSARDRLTVRQALSARVIGYLAKPFTAEALAQRLVAYRDGRAAEASEERQIPLGQGEIDRMLRLGGTSTVGVATQPAPRSSPAGATTPDLPKGISRTTLEAVQTALHPVHPHTAVEIAQACGMSRATARRYLDLLVSTAQVDVSHRYGRRGRPEVLYRLAPTSPG</sequence>
<dbReference type="Pfam" id="PF20714">
    <property type="entry name" value="HTH_64"/>
    <property type="match status" value="1"/>
</dbReference>
<evidence type="ECO:0000256" key="1">
    <source>
        <dbReference type="ARBA" id="ARBA00004496"/>
    </source>
</evidence>
<dbReference type="EMBL" id="AP017315">
    <property type="protein sequence ID" value="BAU33275.1"/>
    <property type="molecule type" value="Genomic_DNA"/>
</dbReference>
<evidence type="ECO:0000256" key="2">
    <source>
        <dbReference type="ARBA" id="ARBA00022490"/>
    </source>
</evidence>
<keyword evidence="4 9" id="KW-0902">Two-component regulatory system</keyword>
<dbReference type="GO" id="GO:0005737">
    <property type="term" value="C:cytoplasm"/>
    <property type="evidence" value="ECO:0007669"/>
    <property type="project" value="UniProtKB-SubCell"/>
</dbReference>
<name>A0A0U5BQV7_9MICO</name>
<dbReference type="AlphaFoldDB" id="A0A0U5BQV7"/>
<dbReference type="InterPro" id="IPR051271">
    <property type="entry name" value="2C-system_Tx_regulators"/>
</dbReference>
<feature type="region of interest" description="Disordered" evidence="11">
    <location>
        <begin position="159"/>
        <end position="179"/>
    </location>
</feature>
<dbReference type="RefSeq" id="WP_096423018.1">
    <property type="nucleotide sequence ID" value="NZ_AP017315.1"/>
</dbReference>
<dbReference type="GO" id="GO:0003677">
    <property type="term" value="F:DNA binding"/>
    <property type="evidence" value="ECO:0007669"/>
    <property type="project" value="UniProtKB-KW"/>
</dbReference>
<evidence type="ECO:0000313" key="13">
    <source>
        <dbReference type="EMBL" id="BAU33275.1"/>
    </source>
</evidence>
<evidence type="ECO:0000259" key="12">
    <source>
        <dbReference type="PROSITE" id="PS50110"/>
    </source>
</evidence>
<organism evidence="13 14">
    <name type="scientific">Microcella alkaliphila</name>
    <dbReference type="NCBI Taxonomy" id="279828"/>
    <lineage>
        <taxon>Bacteria</taxon>
        <taxon>Bacillati</taxon>
        <taxon>Actinomycetota</taxon>
        <taxon>Actinomycetes</taxon>
        <taxon>Micrococcales</taxon>
        <taxon>Microbacteriaceae</taxon>
        <taxon>Microcella</taxon>
    </lineage>
</organism>
<evidence type="ECO:0000256" key="9">
    <source>
        <dbReference type="PIRNR" id="PIRNR006171"/>
    </source>
</evidence>
<feature type="modified residue" description="4-aspartylphosphate" evidence="10">
    <location>
        <position position="59"/>
    </location>
</feature>
<dbReference type="InterPro" id="IPR024187">
    <property type="entry name" value="Sig_transdc_resp-reg_cit/mal"/>
</dbReference>
<keyword evidence="3 10" id="KW-0597">Phosphoprotein</keyword>
<keyword evidence="2 9" id="KW-0963">Cytoplasm</keyword>
<reference evidence="14" key="1">
    <citation type="submission" date="2015-12" db="EMBL/GenBank/DDBJ databases">
        <authorList>
            <person name="Shamseldin A."/>
            <person name="Moawad H."/>
            <person name="Abd El-Rahim W.M."/>
            <person name="Sadowsky M.J."/>
        </authorList>
    </citation>
    <scope>NUCLEOTIDE SEQUENCE [LARGE SCALE GENOMIC DNA]</scope>
    <source>
        <strain evidence="14">JAM AC0309</strain>
    </source>
</reference>
<evidence type="ECO:0000256" key="5">
    <source>
        <dbReference type="ARBA" id="ARBA00023015"/>
    </source>
</evidence>
<evidence type="ECO:0000256" key="6">
    <source>
        <dbReference type="ARBA" id="ARBA00023125"/>
    </source>
</evidence>
<feature type="domain" description="Response regulatory" evidence="12">
    <location>
        <begin position="8"/>
        <end position="125"/>
    </location>
</feature>
<dbReference type="InterPro" id="IPR036390">
    <property type="entry name" value="WH_DNA-bd_sf"/>
</dbReference>
<protein>
    <recommendedName>
        <fullName evidence="9">Transcriptional regulatory protein</fullName>
    </recommendedName>
</protein>
<reference evidence="13 14" key="2">
    <citation type="submission" date="2016-01" db="EMBL/GenBank/DDBJ databases">
        <title>Microcella alkaliphila JAM AC0309 whole genome shotgun sequence.</title>
        <authorList>
            <person name="Kurata A."/>
            <person name="Hirose Y."/>
            <person name="Kishimoto N."/>
            <person name="Kobayashi T."/>
        </authorList>
    </citation>
    <scope>NUCLEOTIDE SEQUENCE [LARGE SCALE GENOMIC DNA]</scope>
    <source>
        <strain evidence="13 14">JAM AC0309</strain>
    </source>
</reference>
<dbReference type="SMART" id="SM00448">
    <property type="entry name" value="REC"/>
    <property type="match status" value="1"/>
</dbReference>
<dbReference type="PIRSF" id="PIRSF006171">
    <property type="entry name" value="RR_citrat_malat"/>
    <property type="match status" value="1"/>
</dbReference>
<evidence type="ECO:0000256" key="4">
    <source>
        <dbReference type="ARBA" id="ARBA00023012"/>
    </source>
</evidence>
<keyword evidence="7 9" id="KW-0010">Activator</keyword>
<gene>
    <name evidence="13" type="primary">dctR</name>
    <name evidence="13" type="ORF">MalAC0309_2435</name>
</gene>
<dbReference type="InterPro" id="IPR011006">
    <property type="entry name" value="CheY-like_superfamily"/>
</dbReference>
<evidence type="ECO:0000256" key="7">
    <source>
        <dbReference type="ARBA" id="ARBA00023159"/>
    </source>
</evidence>
<dbReference type="KEGG" id="malk:MalAC0309_2435"/>
<accession>A0A0U5BQV7</accession>
<dbReference type="PANTHER" id="PTHR45526">
    <property type="entry name" value="TRANSCRIPTIONAL REGULATORY PROTEIN DPIA"/>
    <property type="match status" value="1"/>
</dbReference>
<dbReference type="PROSITE" id="PS50110">
    <property type="entry name" value="RESPONSE_REGULATORY"/>
    <property type="match status" value="1"/>
</dbReference>
<evidence type="ECO:0000256" key="8">
    <source>
        <dbReference type="ARBA" id="ARBA00023163"/>
    </source>
</evidence>
<comment type="subcellular location">
    <subcellularLocation>
        <location evidence="1 9">Cytoplasm</location>
    </subcellularLocation>
</comment>
<keyword evidence="5 9" id="KW-0805">Transcription regulation</keyword>
<dbReference type="Pfam" id="PF00072">
    <property type="entry name" value="Response_reg"/>
    <property type="match status" value="1"/>
</dbReference>
<dbReference type="Proteomes" id="UP000218965">
    <property type="component" value="Chromosome"/>
</dbReference>
<dbReference type="Gene3D" id="3.40.50.2300">
    <property type="match status" value="1"/>
</dbReference>